<dbReference type="EMBL" id="CP038013">
    <property type="protein sequence ID" value="QBQ07991.1"/>
    <property type="molecule type" value="Genomic_DNA"/>
</dbReference>
<dbReference type="AlphaFoldDB" id="A0A4P7AII0"/>
<dbReference type="KEGG" id="sgq:SGLAD_v1c07920"/>
<keyword evidence="4" id="KW-1185">Reference proteome</keyword>
<evidence type="ECO:0000313" key="4">
    <source>
        <dbReference type="Proteomes" id="UP000294309"/>
    </source>
</evidence>
<dbReference type="Gene3D" id="3.30.559.10">
    <property type="entry name" value="Chloramphenicol acetyltransferase-like domain"/>
    <property type="match status" value="1"/>
</dbReference>
<dbReference type="InterPro" id="IPR000089">
    <property type="entry name" value="Biotin_lipoyl"/>
</dbReference>
<feature type="coiled-coil region" evidence="1">
    <location>
        <begin position="380"/>
        <end position="425"/>
    </location>
</feature>
<keyword evidence="1" id="KW-0175">Coiled coil</keyword>
<protein>
    <submittedName>
        <fullName evidence="3">Biotin/lipoyl-binding protein</fullName>
    </submittedName>
</protein>
<dbReference type="Proteomes" id="UP000294309">
    <property type="component" value="Chromosome"/>
</dbReference>
<organism evidence="3 4">
    <name type="scientific">Spiroplasma gladiatoris</name>
    <dbReference type="NCBI Taxonomy" id="2143"/>
    <lineage>
        <taxon>Bacteria</taxon>
        <taxon>Bacillati</taxon>
        <taxon>Mycoplasmatota</taxon>
        <taxon>Mollicutes</taxon>
        <taxon>Entomoplasmatales</taxon>
        <taxon>Spiroplasmataceae</taxon>
        <taxon>Spiroplasma</taxon>
    </lineage>
</organism>
<accession>A0A4P7AII0</accession>
<dbReference type="InterPro" id="IPR023213">
    <property type="entry name" value="CAT-like_dom_sf"/>
</dbReference>
<dbReference type="Gene3D" id="2.40.50.100">
    <property type="match status" value="1"/>
</dbReference>
<proteinExistence type="predicted"/>
<dbReference type="SUPFAM" id="SSF51230">
    <property type="entry name" value="Single hybrid motif"/>
    <property type="match status" value="1"/>
</dbReference>
<reference evidence="3 4" key="1">
    <citation type="submission" date="2019-03" db="EMBL/GenBank/DDBJ databases">
        <title>Complete genome sequence of Spiroplasma gladiatoris TG-1 (DSM 22552).</title>
        <authorList>
            <person name="Lin Y.-C."/>
            <person name="Chou L."/>
            <person name="Kuo C.-H."/>
        </authorList>
    </citation>
    <scope>NUCLEOTIDE SEQUENCE [LARGE SCALE GENOMIC DNA]</scope>
    <source>
        <strain evidence="3 4">TG-1</strain>
    </source>
</reference>
<name>A0A4P7AII0_9MOLU</name>
<feature type="domain" description="Lipoyl-binding" evidence="2">
    <location>
        <begin position="12"/>
        <end position="73"/>
    </location>
</feature>
<sequence>MEKVKFKNSKKYKGIVEKVFVKDGQPVKSGDLVAQISTQLESVKVYAPIDGVIKNIYVIESLIVSHGDLVFDIMSNKELEGILKKPDEINDTLKDALSDFGFLEVTEDKEFSIDSEQTTHTVDYSDKLPNSISKTSLEIDNNKEKMVEVEGITQEIINNNYINKNIDEEVSKTQSLNQINKDFLDVELSNHEIDANEKKVNQDFNDNNISKTDELEKININFETILIEESSNKEDQSGGYVQVESITQEINNNLFLNNNDYEVSKTQALDEINKDFLNNKQEDLLFKEFKKPELKTIDIEHEFPKKASEFNDNINSKNPPHLLEDEKDKVIFEKHDPIIREYELQKNVENSEFLSRFTNEKELERIKVDLSNQNDKLDTIDAKTENIEIIEKELIKAQKDQKEALEVIENAVEELKHDLSNAKQQILNNVINKNNNVQNQVIYNNCLTKEVDITALLNLHTIMYDAFKAKNINLNLNSFYVKALALTLENFESDVKEENNISLIKNKENQLEYLKISLDKQKSINEIASCIEKSSIDKNIEAIALYDLSDFDIYSFNNTLDNNSILSISLGAVQNKLKNDMIVSNYVIINLNYNANALSLKDAVKFINEFSNLLSNPGLLI</sequence>
<evidence type="ECO:0000259" key="2">
    <source>
        <dbReference type="Pfam" id="PF00364"/>
    </source>
</evidence>
<dbReference type="RefSeq" id="WP_134297852.1">
    <property type="nucleotide sequence ID" value="NZ_CP038013.1"/>
</dbReference>
<dbReference type="InterPro" id="IPR011053">
    <property type="entry name" value="Single_hybrid_motif"/>
</dbReference>
<dbReference type="OrthoDB" id="387237at2"/>
<evidence type="ECO:0000313" key="3">
    <source>
        <dbReference type="EMBL" id="QBQ07991.1"/>
    </source>
</evidence>
<dbReference type="CDD" id="cd06850">
    <property type="entry name" value="biotinyl_domain"/>
    <property type="match status" value="1"/>
</dbReference>
<dbReference type="Pfam" id="PF00364">
    <property type="entry name" value="Biotin_lipoyl"/>
    <property type="match status" value="1"/>
</dbReference>
<gene>
    <name evidence="3" type="ORF">SGLAD_v1c07920</name>
</gene>
<dbReference type="SUPFAM" id="SSF52777">
    <property type="entry name" value="CoA-dependent acyltransferases"/>
    <property type="match status" value="1"/>
</dbReference>
<evidence type="ECO:0000256" key="1">
    <source>
        <dbReference type="SAM" id="Coils"/>
    </source>
</evidence>